<organism evidence="2 3">
    <name type="scientific">Mytilus galloprovincialis</name>
    <name type="common">Mediterranean mussel</name>
    <dbReference type="NCBI Taxonomy" id="29158"/>
    <lineage>
        <taxon>Eukaryota</taxon>
        <taxon>Metazoa</taxon>
        <taxon>Spiralia</taxon>
        <taxon>Lophotrochozoa</taxon>
        <taxon>Mollusca</taxon>
        <taxon>Bivalvia</taxon>
        <taxon>Autobranchia</taxon>
        <taxon>Pteriomorphia</taxon>
        <taxon>Mytilida</taxon>
        <taxon>Mytiloidea</taxon>
        <taxon>Mytilidae</taxon>
        <taxon>Mytilinae</taxon>
        <taxon>Mytilus</taxon>
    </lineage>
</organism>
<dbReference type="Proteomes" id="UP000596742">
    <property type="component" value="Unassembled WGS sequence"/>
</dbReference>
<feature type="chain" id="PRO_5032298368" description="Secreted protein" evidence="1">
    <location>
        <begin position="24"/>
        <end position="176"/>
    </location>
</feature>
<reference evidence="2" key="1">
    <citation type="submission" date="2018-11" db="EMBL/GenBank/DDBJ databases">
        <authorList>
            <person name="Alioto T."/>
            <person name="Alioto T."/>
        </authorList>
    </citation>
    <scope>NUCLEOTIDE SEQUENCE</scope>
</reference>
<proteinExistence type="predicted"/>
<accession>A0A8B6C886</accession>
<evidence type="ECO:0000256" key="1">
    <source>
        <dbReference type="SAM" id="SignalP"/>
    </source>
</evidence>
<dbReference type="AlphaFoldDB" id="A0A8B6C886"/>
<evidence type="ECO:0008006" key="4">
    <source>
        <dbReference type="Google" id="ProtNLM"/>
    </source>
</evidence>
<comment type="caution">
    <text evidence="2">The sequence shown here is derived from an EMBL/GenBank/DDBJ whole genome shotgun (WGS) entry which is preliminary data.</text>
</comment>
<dbReference type="EMBL" id="UYJE01001307">
    <property type="protein sequence ID" value="VDI01023.1"/>
    <property type="molecule type" value="Genomic_DNA"/>
</dbReference>
<keyword evidence="3" id="KW-1185">Reference proteome</keyword>
<name>A0A8B6C886_MYTGA</name>
<keyword evidence="1" id="KW-0732">Signal</keyword>
<evidence type="ECO:0000313" key="3">
    <source>
        <dbReference type="Proteomes" id="UP000596742"/>
    </source>
</evidence>
<evidence type="ECO:0000313" key="2">
    <source>
        <dbReference type="EMBL" id="VDI01023.1"/>
    </source>
</evidence>
<dbReference type="OrthoDB" id="6066358at2759"/>
<sequence>MILLLPILFVSCHGLLLDPPASAGSGFCSYPCKLQDNLFYNEAANDTVITPNPYTLELSTQQNNKIICFERSGSFIVNRRGANNDTYRCIKIIDVCDDAIVVIQTKLFTMTTPPKLCEICTPDKLTSQPELWVSMSKTLLKCNVPSTCSKTSGTDWRCTGSESNTPDNGQNCKTHG</sequence>
<protein>
    <recommendedName>
        <fullName evidence="4">Secreted protein</fullName>
    </recommendedName>
</protein>
<feature type="signal peptide" evidence="1">
    <location>
        <begin position="1"/>
        <end position="23"/>
    </location>
</feature>
<gene>
    <name evidence="2" type="ORF">MGAL_10B007204</name>
</gene>